<dbReference type="PROSITE" id="PS50943">
    <property type="entry name" value="HTH_CROC1"/>
    <property type="match status" value="1"/>
</dbReference>
<dbReference type="RefSeq" id="WP_354280430.1">
    <property type="nucleotide sequence ID" value="NZ_JBEPMK010000002.1"/>
</dbReference>
<dbReference type="EMBL" id="JBEPMK010000002">
    <property type="protein sequence ID" value="MET3644191.1"/>
    <property type="molecule type" value="Genomic_DNA"/>
</dbReference>
<evidence type="ECO:0000313" key="4">
    <source>
        <dbReference type="Proteomes" id="UP001549055"/>
    </source>
</evidence>
<dbReference type="SMART" id="SM00530">
    <property type="entry name" value="HTH_XRE"/>
    <property type="match status" value="1"/>
</dbReference>
<dbReference type="SUPFAM" id="SSF47413">
    <property type="entry name" value="lambda repressor-like DNA-binding domains"/>
    <property type="match status" value="1"/>
</dbReference>
<protein>
    <submittedName>
        <fullName evidence="3">Transcriptional regulator with XRE-family HTH domain</fullName>
    </submittedName>
</protein>
<dbReference type="Gene3D" id="1.10.260.40">
    <property type="entry name" value="lambda repressor-like DNA-binding domains"/>
    <property type="match status" value="1"/>
</dbReference>
<keyword evidence="1" id="KW-0238">DNA-binding</keyword>
<sequence>MLDIATNLKQLRLDKGIEIPRIAKWLNVQERTYKRYEDGTRTPDIETLYKISDLFCVTVDDLVRYIDKNTGSVDRSLVLSYKDLVELGLHPRLAHGLIAEVFSKYTYDEVPKISNDSKIKYIYKKDVIILLKKLGNKLG</sequence>
<accession>A0ABV2JJV4</accession>
<name>A0ABV2JJV4_9STRE</name>
<organism evidence="3 4">
    <name type="scientific">Streptococcus gallinaceus</name>
    <dbReference type="NCBI Taxonomy" id="165758"/>
    <lineage>
        <taxon>Bacteria</taxon>
        <taxon>Bacillati</taxon>
        <taxon>Bacillota</taxon>
        <taxon>Bacilli</taxon>
        <taxon>Lactobacillales</taxon>
        <taxon>Streptococcaceae</taxon>
        <taxon>Streptococcus</taxon>
    </lineage>
</organism>
<comment type="caution">
    <text evidence="3">The sequence shown here is derived from an EMBL/GenBank/DDBJ whole genome shotgun (WGS) entry which is preliminary data.</text>
</comment>
<evidence type="ECO:0000313" key="3">
    <source>
        <dbReference type="EMBL" id="MET3644191.1"/>
    </source>
</evidence>
<dbReference type="Proteomes" id="UP001549055">
    <property type="component" value="Unassembled WGS sequence"/>
</dbReference>
<feature type="domain" description="HTH cro/C1-type" evidence="2">
    <location>
        <begin position="8"/>
        <end position="62"/>
    </location>
</feature>
<dbReference type="PANTHER" id="PTHR46558">
    <property type="entry name" value="TRACRIPTIONAL REGULATORY PROTEIN-RELATED-RELATED"/>
    <property type="match status" value="1"/>
</dbReference>
<dbReference type="InterPro" id="IPR001387">
    <property type="entry name" value="Cro/C1-type_HTH"/>
</dbReference>
<gene>
    <name evidence="3" type="ORF">ABID27_000813</name>
</gene>
<dbReference type="InterPro" id="IPR010982">
    <property type="entry name" value="Lambda_DNA-bd_dom_sf"/>
</dbReference>
<dbReference type="Pfam" id="PF01381">
    <property type="entry name" value="HTH_3"/>
    <property type="match status" value="1"/>
</dbReference>
<keyword evidence="4" id="KW-1185">Reference proteome</keyword>
<dbReference type="PANTHER" id="PTHR46558:SF11">
    <property type="entry name" value="HTH-TYPE TRANSCRIPTIONAL REGULATOR XRE"/>
    <property type="match status" value="1"/>
</dbReference>
<evidence type="ECO:0000259" key="2">
    <source>
        <dbReference type="PROSITE" id="PS50943"/>
    </source>
</evidence>
<evidence type="ECO:0000256" key="1">
    <source>
        <dbReference type="ARBA" id="ARBA00023125"/>
    </source>
</evidence>
<reference evidence="3 4" key="1">
    <citation type="submission" date="2024-06" db="EMBL/GenBank/DDBJ databases">
        <title>Genomic Encyclopedia of Type Strains, Phase IV (KMG-IV): sequencing the most valuable type-strain genomes for metagenomic binning, comparative biology and taxonomic classification.</title>
        <authorList>
            <person name="Goeker M."/>
        </authorList>
    </citation>
    <scope>NUCLEOTIDE SEQUENCE [LARGE SCALE GENOMIC DNA]</scope>
    <source>
        <strain evidence="3 4">DSM 15349</strain>
    </source>
</reference>
<proteinExistence type="predicted"/>
<dbReference type="CDD" id="cd00093">
    <property type="entry name" value="HTH_XRE"/>
    <property type="match status" value="1"/>
</dbReference>